<feature type="transmembrane region" description="Helical" evidence="1">
    <location>
        <begin position="39"/>
        <end position="60"/>
    </location>
</feature>
<name>S8AQF0_DACHA</name>
<proteinExistence type="predicted"/>
<keyword evidence="1" id="KW-1133">Transmembrane helix</keyword>
<dbReference type="HOGENOM" id="CLU_1885679_0_0_1"/>
<comment type="caution">
    <text evidence="2">The sequence shown here is derived from an EMBL/GenBank/DDBJ whole genome shotgun (WGS) entry which is preliminary data.</text>
</comment>
<reference evidence="2 3" key="1">
    <citation type="journal article" date="2013" name="PLoS Genet.">
        <title>Genomic mechanisms accounting for the adaptation to parasitism in nematode-trapping fungi.</title>
        <authorList>
            <person name="Meerupati T."/>
            <person name="Andersson K.M."/>
            <person name="Friman E."/>
            <person name="Kumar D."/>
            <person name="Tunlid A."/>
            <person name="Ahren D."/>
        </authorList>
    </citation>
    <scope>NUCLEOTIDE SEQUENCE [LARGE SCALE GENOMIC DNA]</scope>
    <source>
        <strain evidence="2 3">CBS 200.50</strain>
    </source>
</reference>
<gene>
    <name evidence="2" type="ORF">H072_842</name>
</gene>
<evidence type="ECO:0000313" key="3">
    <source>
        <dbReference type="Proteomes" id="UP000015100"/>
    </source>
</evidence>
<dbReference type="Proteomes" id="UP000015100">
    <property type="component" value="Unassembled WGS sequence"/>
</dbReference>
<keyword evidence="3" id="KW-1185">Reference proteome</keyword>
<protein>
    <submittedName>
        <fullName evidence="2">Uncharacterized protein</fullName>
    </submittedName>
</protein>
<reference evidence="3" key="2">
    <citation type="submission" date="2013-04" db="EMBL/GenBank/DDBJ databases">
        <title>Genomic mechanisms accounting for the adaptation to parasitism in nematode-trapping fungi.</title>
        <authorList>
            <person name="Ahren D.G."/>
        </authorList>
    </citation>
    <scope>NUCLEOTIDE SEQUENCE [LARGE SCALE GENOMIC DNA]</scope>
    <source>
        <strain evidence="3">CBS 200.50</strain>
    </source>
</reference>
<accession>S8AQF0</accession>
<feature type="transmembrane region" description="Helical" evidence="1">
    <location>
        <begin position="72"/>
        <end position="89"/>
    </location>
</feature>
<sequence length="135" mass="15058">MVCYFQATISHPLQALHLSTLTRKHTPGFQFGAKIEGSWVGIVLLIAIPTAFSIYTYGTHGSYKFGGFQEQVYATYFFLLVLNFAYTLIIDHFTWLCDLQRSANCGVLIQYPNVLIGSTSGLMTLSGALLYNETE</sequence>
<organism evidence="2 3">
    <name type="scientific">Dactylellina haptotyla (strain CBS 200.50)</name>
    <name type="common">Nematode-trapping fungus</name>
    <name type="synonym">Monacrosporium haptotylum</name>
    <dbReference type="NCBI Taxonomy" id="1284197"/>
    <lineage>
        <taxon>Eukaryota</taxon>
        <taxon>Fungi</taxon>
        <taxon>Dikarya</taxon>
        <taxon>Ascomycota</taxon>
        <taxon>Pezizomycotina</taxon>
        <taxon>Orbiliomycetes</taxon>
        <taxon>Orbiliales</taxon>
        <taxon>Orbiliaceae</taxon>
        <taxon>Dactylellina</taxon>
    </lineage>
</organism>
<dbReference type="EMBL" id="AQGS01000021">
    <property type="protein sequence ID" value="EPS45185.1"/>
    <property type="molecule type" value="Genomic_DNA"/>
</dbReference>
<keyword evidence="1" id="KW-0472">Membrane</keyword>
<keyword evidence="1" id="KW-0812">Transmembrane</keyword>
<evidence type="ECO:0000313" key="2">
    <source>
        <dbReference type="EMBL" id="EPS45185.1"/>
    </source>
</evidence>
<dbReference type="AlphaFoldDB" id="S8AQF0"/>
<evidence type="ECO:0000256" key="1">
    <source>
        <dbReference type="SAM" id="Phobius"/>
    </source>
</evidence>
<feature type="transmembrane region" description="Helical" evidence="1">
    <location>
        <begin position="109"/>
        <end position="131"/>
    </location>
</feature>